<evidence type="ECO:0000313" key="2">
    <source>
        <dbReference type="Proteomes" id="UP000078540"/>
    </source>
</evidence>
<gene>
    <name evidence="1" type="ORF">ALC53_00800</name>
</gene>
<dbReference type="AlphaFoldDB" id="A0A195BVP7"/>
<organism evidence="1 2">
    <name type="scientific">Atta colombica</name>
    <dbReference type="NCBI Taxonomy" id="520822"/>
    <lineage>
        <taxon>Eukaryota</taxon>
        <taxon>Metazoa</taxon>
        <taxon>Ecdysozoa</taxon>
        <taxon>Arthropoda</taxon>
        <taxon>Hexapoda</taxon>
        <taxon>Insecta</taxon>
        <taxon>Pterygota</taxon>
        <taxon>Neoptera</taxon>
        <taxon>Endopterygota</taxon>
        <taxon>Hymenoptera</taxon>
        <taxon>Apocrita</taxon>
        <taxon>Aculeata</taxon>
        <taxon>Formicoidea</taxon>
        <taxon>Formicidae</taxon>
        <taxon>Myrmicinae</taxon>
        <taxon>Atta</taxon>
    </lineage>
</organism>
<feature type="non-terminal residue" evidence="1">
    <location>
        <position position="1"/>
    </location>
</feature>
<accession>A0A195BVP7</accession>
<dbReference type="EMBL" id="KQ976401">
    <property type="protein sequence ID" value="KYM92345.1"/>
    <property type="molecule type" value="Genomic_DNA"/>
</dbReference>
<proteinExistence type="predicted"/>
<sequence>TLNNRIRSEPSPQRFLKTLHPWSEQTHRRKRQLVRPLVVEKEVGPSVRRLAPTSFGSDRLYQRRRCHPFDVAKWRRRVGGVSVRTVLDVAQSAYVRNNVPADQRRRR</sequence>
<keyword evidence="2" id="KW-1185">Reference proteome</keyword>
<dbReference type="Proteomes" id="UP000078540">
    <property type="component" value="Unassembled WGS sequence"/>
</dbReference>
<evidence type="ECO:0000313" key="1">
    <source>
        <dbReference type="EMBL" id="KYM92345.1"/>
    </source>
</evidence>
<name>A0A195BVP7_9HYME</name>
<reference evidence="1 2" key="1">
    <citation type="submission" date="2015-09" db="EMBL/GenBank/DDBJ databases">
        <title>Atta colombica WGS genome.</title>
        <authorList>
            <person name="Nygaard S."/>
            <person name="Hu H."/>
            <person name="Boomsma J."/>
            <person name="Zhang G."/>
        </authorList>
    </citation>
    <scope>NUCLEOTIDE SEQUENCE [LARGE SCALE GENOMIC DNA]</scope>
    <source>
        <strain evidence="1">Treedump-2</strain>
        <tissue evidence="1">Whole body</tissue>
    </source>
</reference>
<protein>
    <submittedName>
        <fullName evidence="1">Uncharacterized protein</fullName>
    </submittedName>
</protein>